<protein>
    <submittedName>
        <fullName evidence="1">Uncharacterized protein</fullName>
    </submittedName>
</protein>
<reference evidence="1" key="1">
    <citation type="submission" date="2018-02" db="EMBL/GenBank/DDBJ databases">
        <title>The genomes of Aspergillus section Nigri reveals drivers in fungal speciation.</title>
        <authorList>
            <consortium name="DOE Joint Genome Institute"/>
            <person name="Vesth T.C."/>
            <person name="Nybo J."/>
            <person name="Theobald S."/>
            <person name="Brandl J."/>
            <person name="Frisvad J.C."/>
            <person name="Nielsen K.F."/>
            <person name="Lyhne E.K."/>
            <person name="Kogle M.E."/>
            <person name="Kuo A."/>
            <person name="Riley R."/>
            <person name="Clum A."/>
            <person name="Nolan M."/>
            <person name="Lipzen A."/>
            <person name="Salamov A."/>
            <person name="Henrissat B."/>
            <person name="Wiebenga A."/>
            <person name="De vries R.P."/>
            <person name="Grigoriev I.V."/>
            <person name="Mortensen U.H."/>
            <person name="Andersen M.R."/>
            <person name="Baker S.E."/>
        </authorList>
    </citation>
    <scope>NUCLEOTIDE SEQUENCE</scope>
    <source>
        <strain evidence="1">CBS 121060</strain>
    </source>
</reference>
<name>A0ACD1H152_9EURO</name>
<accession>A0ACD1H152</accession>
<keyword evidence="2" id="KW-1185">Reference proteome</keyword>
<evidence type="ECO:0000313" key="2">
    <source>
        <dbReference type="Proteomes" id="UP000249661"/>
    </source>
</evidence>
<evidence type="ECO:0000313" key="1">
    <source>
        <dbReference type="EMBL" id="RAH67320.1"/>
    </source>
</evidence>
<proteinExistence type="predicted"/>
<sequence>MSDMKREPSSPGLKPAQSQAREIDVERTGNISGLRYITSRCEDHEPRAGIIGGILQLEGKWFGLTVLSPFLEDHFCGVGTQPFWHTTPYDAEIKSTEIYDAREPHALWGRIPPDPETLQPQKRYFSRIGNWALVELVNQELAETCVPGPDASWVLLPTVMDKDKPVPRWQLMIPDRELPPSDEPLDIVKPCAQCQGTADLCYHYAFKSDGFLSESGAWVIEEPHLSVVGIVHFSDRFTIQAIPAWWTFNELKQRFPALKPPLVCCAFPNDNDFLGSGYDTDNDPVKKDTDDIPAKKEEPSSV</sequence>
<dbReference type="EMBL" id="KZ824975">
    <property type="protein sequence ID" value="RAH67320.1"/>
    <property type="molecule type" value="Genomic_DNA"/>
</dbReference>
<dbReference type="Proteomes" id="UP000249661">
    <property type="component" value="Unassembled WGS sequence"/>
</dbReference>
<gene>
    <name evidence="1" type="ORF">BO66DRAFT_403993</name>
</gene>
<organism evidence="1 2">
    <name type="scientific">Aspergillus aculeatinus CBS 121060</name>
    <dbReference type="NCBI Taxonomy" id="1448322"/>
    <lineage>
        <taxon>Eukaryota</taxon>
        <taxon>Fungi</taxon>
        <taxon>Dikarya</taxon>
        <taxon>Ascomycota</taxon>
        <taxon>Pezizomycotina</taxon>
        <taxon>Eurotiomycetes</taxon>
        <taxon>Eurotiomycetidae</taxon>
        <taxon>Eurotiales</taxon>
        <taxon>Aspergillaceae</taxon>
        <taxon>Aspergillus</taxon>
        <taxon>Aspergillus subgen. Circumdati</taxon>
    </lineage>
</organism>